<keyword evidence="3" id="KW-1185">Reference proteome</keyword>
<organism evidence="2 3">
    <name type="scientific">Calycina marina</name>
    <dbReference type="NCBI Taxonomy" id="1763456"/>
    <lineage>
        <taxon>Eukaryota</taxon>
        <taxon>Fungi</taxon>
        <taxon>Dikarya</taxon>
        <taxon>Ascomycota</taxon>
        <taxon>Pezizomycotina</taxon>
        <taxon>Leotiomycetes</taxon>
        <taxon>Helotiales</taxon>
        <taxon>Pezizellaceae</taxon>
        <taxon>Calycina</taxon>
    </lineage>
</organism>
<feature type="region of interest" description="Disordered" evidence="1">
    <location>
        <begin position="220"/>
        <end position="240"/>
    </location>
</feature>
<evidence type="ECO:0008006" key="4">
    <source>
        <dbReference type="Google" id="ProtNLM"/>
    </source>
</evidence>
<dbReference type="EMBL" id="MU254121">
    <property type="protein sequence ID" value="KAG9242037.1"/>
    <property type="molecule type" value="Genomic_DNA"/>
</dbReference>
<dbReference type="OrthoDB" id="5408102at2759"/>
<comment type="caution">
    <text evidence="2">The sequence shown here is derived from an EMBL/GenBank/DDBJ whole genome shotgun (WGS) entry which is preliminary data.</text>
</comment>
<accession>A0A9P8CCU6</accession>
<evidence type="ECO:0000313" key="3">
    <source>
        <dbReference type="Proteomes" id="UP000887226"/>
    </source>
</evidence>
<evidence type="ECO:0000313" key="2">
    <source>
        <dbReference type="EMBL" id="KAG9242037.1"/>
    </source>
</evidence>
<proteinExistence type="predicted"/>
<protein>
    <recommendedName>
        <fullName evidence="4">MFS maltose permease</fullName>
    </recommendedName>
</protein>
<dbReference type="Proteomes" id="UP000887226">
    <property type="component" value="Unassembled WGS sequence"/>
</dbReference>
<evidence type="ECO:0000256" key="1">
    <source>
        <dbReference type="SAM" id="MobiDB-lite"/>
    </source>
</evidence>
<name>A0A9P8CCU6_9HELO</name>
<dbReference type="AlphaFoldDB" id="A0A9P8CCU6"/>
<gene>
    <name evidence="2" type="ORF">BJ878DRAFT_517643</name>
</gene>
<sequence length="547" mass="62048">MPARLPLPILRIRSMHRLRPPNPPSRLFTQNTSSAHLQRPQLAFLSPSHKSSSRYLTTETKRWLKTEIKNGLKYTVYVYTFVGLTLVIIFGLQQEWCERKWPTPEEWTWVSRKDLRSVMWDMSRADDPKNLVDWANIGESFRWLLLRLENPKKDGKDLETTMEGGILVEGVGKTGYDINKKSEPWRRGYYTILMGAARAAEQLDGWVRDKTRNVAFPKEMIIGPSNPIPRPTPPGAKTAPKEEDCEQAFENPAVYYMRILTTRGFSAGQRVEAALTYANWLDYKETPRAAEEMYKWALDIALQDAPEGILDRKTGVLDVAKGLPSRNVLTSVTAMAVHYAANENLSTALPMLLSVLRARKSLHDAPVVLQALEEEKGPFKYVVDVLKPLFVPRPYPDALSDGTEVPLRTPTERCEEAGVMGYIGEILYVSKNSKSGQQEGLAWTREVVDIAEEELRRRRIGDEHKKKCKECMEVGLGNWSKMVKKLAKEEQAAKKNKPGKGWLSFGGVDQPVLKGRWETELQVVKERARRAEDVLEKSGCEVVGDIP</sequence>
<reference evidence="2" key="1">
    <citation type="journal article" date="2021" name="IMA Fungus">
        <title>Genomic characterization of three marine fungi, including Emericellopsis atlantica sp. nov. with signatures of a generalist lifestyle and marine biomass degradation.</title>
        <authorList>
            <person name="Hagestad O.C."/>
            <person name="Hou L."/>
            <person name="Andersen J.H."/>
            <person name="Hansen E.H."/>
            <person name="Altermark B."/>
            <person name="Li C."/>
            <person name="Kuhnert E."/>
            <person name="Cox R.J."/>
            <person name="Crous P.W."/>
            <person name="Spatafora J.W."/>
            <person name="Lail K."/>
            <person name="Amirebrahimi M."/>
            <person name="Lipzen A."/>
            <person name="Pangilinan J."/>
            <person name="Andreopoulos W."/>
            <person name="Hayes R.D."/>
            <person name="Ng V."/>
            <person name="Grigoriev I.V."/>
            <person name="Jackson S.A."/>
            <person name="Sutton T.D.S."/>
            <person name="Dobson A.D.W."/>
            <person name="Rama T."/>
        </authorList>
    </citation>
    <scope>NUCLEOTIDE SEQUENCE</scope>
    <source>
        <strain evidence="2">TRa3180A</strain>
    </source>
</reference>